<dbReference type="PANTHER" id="PTHR30111">
    <property type="entry name" value="33 KDA CHAPERONIN"/>
    <property type="match status" value="1"/>
</dbReference>
<evidence type="ECO:0000313" key="6">
    <source>
        <dbReference type="EMBL" id="GJD43833.1"/>
    </source>
</evidence>
<dbReference type="InterPro" id="IPR023212">
    <property type="entry name" value="Hsp33_helix_hairpin_bin_dom_sf"/>
</dbReference>
<dbReference type="PIRSF" id="PIRSF005261">
    <property type="entry name" value="Heat_shock_Hsp33"/>
    <property type="match status" value="1"/>
</dbReference>
<evidence type="ECO:0000256" key="4">
    <source>
        <dbReference type="ARBA" id="ARBA00023186"/>
    </source>
</evidence>
<sequence>MTAGHDTTPINEGNGHDGADDCVLPFAVEALDVRGRVVRLGPSVDTILRRHGYPDAVARLLGEAAALTVLLGSSLKFEGRFQLQTKTDGPVGMIVVDFEAPDRLRATARFEAEAIAALGAGPHKAAELIGQGHLAMTIDQGSAASRYQGVVALEGQSLEEAAHQYFRQSEQIPTEVRLAVAEAFEDGQSRWRAGGLLVQFLPQSIDRARLADLPPGDIPEGRVHLDEHGTREDDAWVEARALVGTVEDHELVDPAVSSERLLYRLFHERGVRVFDAQGVHEQCRCSRERVMGMIRSFSPEERREMIADDGRVVITCEFCSRRYDLDPAEVEAEVAETPKQ</sequence>
<dbReference type="InterPro" id="IPR016153">
    <property type="entry name" value="Heat_shock_Hsp33_N"/>
</dbReference>
<evidence type="ECO:0000256" key="5">
    <source>
        <dbReference type="ARBA" id="ARBA00023284"/>
    </source>
</evidence>
<dbReference type="EMBL" id="BPQG01000024">
    <property type="protein sequence ID" value="GJD43833.1"/>
    <property type="molecule type" value="Genomic_DNA"/>
</dbReference>
<dbReference type="SUPFAM" id="SSF64397">
    <property type="entry name" value="Hsp33 domain"/>
    <property type="match status" value="1"/>
</dbReference>
<organism evidence="6 7">
    <name type="scientific">Methylobacterium cerastii</name>
    <dbReference type="NCBI Taxonomy" id="932741"/>
    <lineage>
        <taxon>Bacteria</taxon>
        <taxon>Pseudomonadati</taxon>
        <taxon>Pseudomonadota</taxon>
        <taxon>Alphaproteobacteria</taxon>
        <taxon>Hyphomicrobiales</taxon>
        <taxon>Methylobacteriaceae</taxon>
        <taxon>Methylobacterium</taxon>
    </lineage>
</organism>
<dbReference type="CDD" id="cd00498">
    <property type="entry name" value="Hsp33"/>
    <property type="match status" value="1"/>
</dbReference>
<protein>
    <submittedName>
        <fullName evidence="6">33 kDa chaperonin</fullName>
    </submittedName>
</protein>
<accession>A0ABQ4QF13</accession>
<dbReference type="Pfam" id="PF01430">
    <property type="entry name" value="HSP33"/>
    <property type="match status" value="1"/>
</dbReference>
<dbReference type="Gene3D" id="1.10.287.480">
    <property type="entry name" value="helix hairpin bin"/>
    <property type="match status" value="1"/>
</dbReference>
<keyword evidence="5" id="KW-0676">Redox-active center</keyword>
<dbReference type="PANTHER" id="PTHR30111:SF1">
    <property type="entry name" value="33 KDA CHAPERONIN"/>
    <property type="match status" value="1"/>
</dbReference>
<comment type="caution">
    <text evidence="6">The sequence shown here is derived from an EMBL/GenBank/DDBJ whole genome shotgun (WGS) entry which is preliminary data.</text>
</comment>
<dbReference type="Proteomes" id="UP001055117">
    <property type="component" value="Unassembled WGS sequence"/>
</dbReference>
<reference evidence="6 7" key="1">
    <citation type="journal article" date="2021" name="Front. Microbiol.">
        <title>Comprehensive Comparative Genomics and Phenotyping of Methylobacterium Species.</title>
        <authorList>
            <person name="Alessa O."/>
            <person name="Ogura Y."/>
            <person name="Fujitani Y."/>
            <person name="Takami H."/>
            <person name="Hayashi T."/>
            <person name="Sahin N."/>
            <person name="Tani A."/>
        </authorList>
    </citation>
    <scope>NUCLEOTIDE SEQUENCE [LARGE SCALE GENOMIC DNA]</scope>
    <source>
        <strain evidence="6 7">DSM 23679</strain>
    </source>
</reference>
<keyword evidence="1" id="KW-0963">Cytoplasm</keyword>
<evidence type="ECO:0000256" key="3">
    <source>
        <dbReference type="ARBA" id="ARBA00023157"/>
    </source>
</evidence>
<keyword evidence="3" id="KW-1015">Disulfide bond</keyword>
<evidence type="ECO:0000256" key="2">
    <source>
        <dbReference type="ARBA" id="ARBA00022833"/>
    </source>
</evidence>
<dbReference type="RefSeq" id="WP_147751980.1">
    <property type="nucleotide sequence ID" value="NZ_BPQG01000024.1"/>
</dbReference>
<proteinExistence type="predicted"/>
<dbReference type="NCBIfam" id="NF002386">
    <property type="entry name" value="PRK01402.1"/>
    <property type="match status" value="1"/>
</dbReference>
<dbReference type="Gene3D" id="3.90.1280.10">
    <property type="entry name" value="HSP33 redox switch-like"/>
    <property type="match status" value="1"/>
</dbReference>
<keyword evidence="2" id="KW-0862">Zinc</keyword>
<name>A0ABQ4QF13_9HYPH</name>
<dbReference type="SUPFAM" id="SSF118352">
    <property type="entry name" value="HSP33 redox switch-like"/>
    <property type="match status" value="1"/>
</dbReference>
<evidence type="ECO:0000256" key="1">
    <source>
        <dbReference type="ARBA" id="ARBA00022490"/>
    </source>
</evidence>
<dbReference type="InterPro" id="IPR000397">
    <property type="entry name" value="Heat_shock_Hsp33"/>
</dbReference>
<dbReference type="Gene3D" id="3.55.30.10">
    <property type="entry name" value="Hsp33 domain"/>
    <property type="match status" value="1"/>
</dbReference>
<evidence type="ECO:0000313" key="7">
    <source>
        <dbReference type="Proteomes" id="UP001055117"/>
    </source>
</evidence>
<keyword evidence="4" id="KW-0143">Chaperone</keyword>
<dbReference type="InterPro" id="IPR016154">
    <property type="entry name" value="Heat_shock_Hsp33_C"/>
</dbReference>
<gene>
    <name evidence="6" type="primary">hslO</name>
    <name evidence="6" type="ORF">AFCDBAGC_1692</name>
</gene>
<keyword evidence="7" id="KW-1185">Reference proteome</keyword>